<keyword evidence="3" id="KW-1185">Reference proteome</keyword>
<dbReference type="EMBL" id="GL376619">
    <property type="status" value="NOT_ANNOTATED_CDS"/>
    <property type="molecule type" value="Genomic_DNA"/>
</dbReference>
<dbReference type="HOGENOM" id="CLU_2297303_0_0_1"/>
<dbReference type="EnsemblProtists" id="PYU1_T008246">
    <property type="protein sequence ID" value="PYU1_T008246"/>
    <property type="gene ID" value="PYU1_G008230"/>
</dbReference>
<proteinExistence type="predicted"/>
<accession>K3WTF2</accession>
<evidence type="ECO:0000313" key="3">
    <source>
        <dbReference type="Proteomes" id="UP000019132"/>
    </source>
</evidence>
<name>K3WTF2_GLOUD</name>
<dbReference type="VEuPathDB" id="FungiDB:PYU1_G008230"/>
<dbReference type="InParanoid" id="K3WTF2"/>
<protein>
    <submittedName>
        <fullName evidence="2">Uncharacterized protein</fullName>
    </submittedName>
</protein>
<reference evidence="3" key="1">
    <citation type="journal article" date="2010" name="Genome Biol.">
        <title>Genome sequence of the necrotrophic plant pathogen Pythium ultimum reveals original pathogenicity mechanisms and effector repertoire.</title>
        <authorList>
            <person name="Levesque C.A."/>
            <person name="Brouwer H."/>
            <person name="Cano L."/>
            <person name="Hamilton J.P."/>
            <person name="Holt C."/>
            <person name="Huitema E."/>
            <person name="Raffaele S."/>
            <person name="Robideau G.P."/>
            <person name="Thines M."/>
            <person name="Win J."/>
            <person name="Zerillo M.M."/>
            <person name="Beakes G.W."/>
            <person name="Boore J.L."/>
            <person name="Busam D."/>
            <person name="Dumas B."/>
            <person name="Ferriera S."/>
            <person name="Fuerstenberg S.I."/>
            <person name="Gachon C.M."/>
            <person name="Gaulin E."/>
            <person name="Govers F."/>
            <person name="Grenville-Briggs L."/>
            <person name="Horner N."/>
            <person name="Hostetler J."/>
            <person name="Jiang R.H."/>
            <person name="Johnson J."/>
            <person name="Krajaejun T."/>
            <person name="Lin H."/>
            <person name="Meijer H.J."/>
            <person name="Moore B."/>
            <person name="Morris P."/>
            <person name="Phuntmart V."/>
            <person name="Puiu D."/>
            <person name="Shetty J."/>
            <person name="Stajich J.E."/>
            <person name="Tripathy S."/>
            <person name="Wawra S."/>
            <person name="van West P."/>
            <person name="Whitty B.R."/>
            <person name="Coutinho P.M."/>
            <person name="Henrissat B."/>
            <person name="Martin F."/>
            <person name="Thomas P.D."/>
            <person name="Tyler B.M."/>
            <person name="De Vries R.P."/>
            <person name="Kamoun S."/>
            <person name="Yandell M."/>
            <person name="Tisserat N."/>
            <person name="Buell C.R."/>
        </authorList>
    </citation>
    <scope>NUCLEOTIDE SEQUENCE</scope>
    <source>
        <strain evidence="3">DAOM:BR144</strain>
    </source>
</reference>
<feature type="region of interest" description="Disordered" evidence="1">
    <location>
        <begin position="1"/>
        <end position="38"/>
    </location>
</feature>
<evidence type="ECO:0000313" key="2">
    <source>
        <dbReference type="EnsemblProtists" id="PYU1_T008246"/>
    </source>
</evidence>
<feature type="compositionally biased region" description="Basic and acidic residues" evidence="1">
    <location>
        <begin position="1"/>
        <end position="11"/>
    </location>
</feature>
<reference evidence="3" key="2">
    <citation type="submission" date="2010-04" db="EMBL/GenBank/DDBJ databases">
        <authorList>
            <person name="Buell R."/>
            <person name="Hamilton J."/>
            <person name="Hostetler J."/>
        </authorList>
    </citation>
    <scope>NUCLEOTIDE SEQUENCE [LARGE SCALE GENOMIC DNA]</scope>
    <source>
        <strain evidence="3">DAOM:BR144</strain>
    </source>
</reference>
<reference evidence="2" key="3">
    <citation type="submission" date="2015-02" db="UniProtKB">
        <authorList>
            <consortium name="EnsemblProtists"/>
        </authorList>
    </citation>
    <scope>IDENTIFICATION</scope>
    <source>
        <strain evidence="2">DAOM BR144</strain>
    </source>
</reference>
<organism evidence="2 3">
    <name type="scientific">Globisporangium ultimum (strain ATCC 200006 / CBS 805.95 / DAOM BR144)</name>
    <name type="common">Pythium ultimum</name>
    <dbReference type="NCBI Taxonomy" id="431595"/>
    <lineage>
        <taxon>Eukaryota</taxon>
        <taxon>Sar</taxon>
        <taxon>Stramenopiles</taxon>
        <taxon>Oomycota</taxon>
        <taxon>Peronosporomycetes</taxon>
        <taxon>Pythiales</taxon>
        <taxon>Pythiaceae</taxon>
        <taxon>Globisporangium</taxon>
    </lineage>
</organism>
<sequence length="101" mass="11053">MVAQHGDDAKRVKTAMDPGRLRKLIDSPSPVNATREVPTAAVKAQTLATSWNRERCEMRPFGKLQAPAHVVLAKDQRALGLPANSAHLKSGLQVMHDVHVR</sequence>
<dbReference type="AlphaFoldDB" id="K3WTF2"/>
<dbReference type="Proteomes" id="UP000019132">
    <property type="component" value="Unassembled WGS sequence"/>
</dbReference>
<evidence type="ECO:0000256" key="1">
    <source>
        <dbReference type="SAM" id="MobiDB-lite"/>
    </source>
</evidence>